<proteinExistence type="predicted"/>
<comment type="caution">
    <text evidence="1">The sequence shown here is derived from an EMBL/GenBank/DDBJ whole genome shotgun (WGS) entry which is preliminary data.</text>
</comment>
<sequence length="71" mass="7564">MSPVNLLPGAISEILASVAETGILTLADRYGLMAAALDESLDEEDRSSLNRLLRAVLKGRVRVVEQLSIAA</sequence>
<accession>A0ABV0JPX9</accession>
<dbReference type="EMBL" id="JAMPKK010000027">
    <property type="protein sequence ID" value="MEP0865511.1"/>
    <property type="molecule type" value="Genomic_DNA"/>
</dbReference>
<organism evidence="1 2">
    <name type="scientific">Funiculus sociatus GB2-A5</name>
    <dbReference type="NCBI Taxonomy" id="2933946"/>
    <lineage>
        <taxon>Bacteria</taxon>
        <taxon>Bacillati</taxon>
        <taxon>Cyanobacteriota</taxon>
        <taxon>Cyanophyceae</taxon>
        <taxon>Coleofasciculales</taxon>
        <taxon>Coleofasciculaceae</taxon>
        <taxon>Funiculus</taxon>
    </lineage>
</organism>
<protein>
    <submittedName>
        <fullName evidence="1">Uncharacterized protein</fullName>
    </submittedName>
</protein>
<dbReference type="Proteomes" id="UP001442494">
    <property type="component" value="Unassembled WGS sequence"/>
</dbReference>
<evidence type="ECO:0000313" key="2">
    <source>
        <dbReference type="Proteomes" id="UP001442494"/>
    </source>
</evidence>
<reference evidence="1 2" key="1">
    <citation type="submission" date="2022-04" db="EMBL/GenBank/DDBJ databases">
        <title>Positive selection, recombination, and allopatry shape intraspecific diversity of widespread and dominant cyanobacteria.</title>
        <authorList>
            <person name="Wei J."/>
            <person name="Shu W."/>
            <person name="Hu C."/>
        </authorList>
    </citation>
    <scope>NUCLEOTIDE SEQUENCE [LARGE SCALE GENOMIC DNA]</scope>
    <source>
        <strain evidence="1 2">GB2-A5</strain>
    </source>
</reference>
<evidence type="ECO:0000313" key="1">
    <source>
        <dbReference type="EMBL" id="MEP0865511.1"/>
    </source>
</evidence>
<dbReference type="RefSeq" id="WP_190418756.1">
    <property type="nucleotide sequence ID" value="NZ_JAMPKK010000027.1"/>
</dbReference>
<keyword evidence="2" id="KW-1185">Reference proteome</keyword>
<gene>
    <name evidence="1" type="ORF">NDI37_13650</name>
</gene>
<name>A0ABV0JPX9_9CYAN</name>